<name>A0A6S6TCU3_9BACT</name>
<dbReference type="InterPro" id="IPR018306">
    <property type="entry name" value="Phage_T5_Orf172_DNA-bd"/>
</dbReference>
<accession>A0A6S6TCU3</accession>
<dbReference type="Pfam" id="PF10544">
    <property type="entry name" value="T5orf172"/>
    <property type="match status" value="1"/>
</dbReference>
<dbReference type="SUPFAM" id="SSF82771">
    <property type="entry name" value="GIY-YIG endonuclease"/>
    <property type="match status" value="1"/>
</dbReference>
<sequence>MTYVYFITNGRKNVVKIGVAKNPSKRLKTFQTANHEKLIVLRVIRLNSRTEAFRLE</sequence>
<evidence type="ECO:0000259" key="1">
    <source>
        <dbReference type="Pfam" id="PF10544"/>
    </source>
</evidence>
<dbReference type="InterPro" id="IPR035901">
    <property type="entry name" value="GIY-YIG_endonuc_sf"/>
</dbReference>
<dbReference type="EMBL" id="CACVAZ010000110">
    <property type="protein sequence ID" value="CAA6817164.1"/>
    <property type="molecule type" value="Genomic_DNA"/>
</dbReference>
<feature type="non-terminal residue" evidence="2">
    <location>
        <position position="56"/>
    </location>
</feature>
<organism evidence="2">
    <name type="scientific">uncultured Sulfurovum sp</name>
    <dbReference type="NCBI Taxonomy" id="269237"/>
    <lineage>
        <taxon>Bacteria</taxon>
        <taxon>Pseudomonadati</taxon>
        <taxon>Campylobacterota</taxon>
        <taxon>Epsilonproteobacteria</taxon>
        <taxon>Campylobacterales</taxon>
        <taxon>Sulfurovaceae</taxon>
        <taxon>Sulfurovum</taxon>
        <taxon>environmental samples</taxon>
    </lineage>
</organism>
<feature type="domain" description="Bacteriophage T5 Orf172 DNA-binding" evidence="1">
    <location>
        <begin position="3"/>
        <end position="56"/>
    </location>
</feature>
<dbReference type="AlphaFoldDB" id="A0A6S6TCU3"/>
<gene>
    <name evidence="2" type="ORF">HELGO_WM18218</name>
</gene>
<proteinExistence type="predicted"/>
<protein>
    <recommendedName>
        <fullName evidence="1">Bacteriophage T5 Orf172 DNA-binding domain-containing protein</fullName>
    </recommendedName>
</protein>
<reference evidence="2" key="1">
    <citation type="submission" date="2020-01" db="EMBL/GenBank/DDBJ databases">
        <authorList>
            <person name="Meier V. D."/>
            <person name="Meier V D."/>
        </authorList>
    </citation>
    <scope>NUCLEOTIDE SEQUENCE</scope>
    <source>
        <strain evidence="2">HLG_WM_MAG_02</strain>
    </source>
</reference>
<evidence type="ECO:0000313" key="2">
    <source>
        <dbReference type="EMBL" id="CAA6817164.1"/>
    </source>
</evidence>